<feature type="transmembrane region" description="Helical" evidence="2">
    <location>
        <begin position="120"/>
        <end position="147"/>
    </location>
</feature>
<dbReference type="EMBL" id="ML992667">
    <property type="protein sequence ID" value="KAF2214873.1"/>
    <property type="molecule type" value="Genomic_DNA"/>
</dbReference>
<feature type="compositionally biased region" description="Polar residues" evidence="1">
    <location>
        <begin position="340"/>
        <end position="353"/>
    </location>
</feature>
<evidence type="ECO:0000256" key="2">
    <source>
        <dbReference type="SAM" id="Phobius"/>
    </source>
</evidence>
<dbReference type="Proteomes" id="UP000799539">
    <property type="component" value="Unassembled WGS sequence"/>
</dbReference>
<reference evidence="4" key="1">
    <citation type="journal article" date="2020" name="Stud. Mycol.">
        <title>101 Dothideomycetes genomes: a test case for predicting lifestyles and emergence of pathogens.</title>
        <authorList>
            <person name="Haridas S."/>
            <person name="Albert R."/>
            <person name="Binder M."/>
            <person name="Bloem J."/>
            <person name="Labutti K."/>
            <person name="Salamov A."/>
            <person name="Andreopoulos B."/>
            <person name="Baker S."/>
            <person name="Barry K."/>
            <person name="Bills G."/>
            <person name="Bluhm B."/>
            <person name="Cannon C."/>
            <person name="Castanera R."/>
            <person name="Culley D."/>
            <person name="Daum C."/>
            <person name="Ezra D."/>
            <person name="Gonzalez J."/>
            <person name="Henrissat B."/>
            <person name="Kuo A."/>
            <person name="Liang C."/>
            <person name="Lipzen A."/>
            <person name="Lutzoni F."/>
            <person name="Magnuson J."/>
            <person name="Mondo S."/>
            <person name="Nolan M."/>
            <person name="Ohm R."/>
            <person name="Pangilinan J."/>
            <person name="Park H.-J."/>
            <person name="Ramirez L."/>
            <person name="Alfaro M."/>
            <person name="Sun H."/>
            <person name="Tritt A."/>
            <person name="Yoshinaga Y."/>
            <person name="Zwiers L.-H."/>
            <person name="Turgeon B."/>
            <person name="Goodwin S."/>
            <person name="Spatafora J."/>
            <person name="Crous P."/>
            <person name="Grigoriev I."/>
        </authorList>
    </citation>
    <scope>NUCLEOTIDE SEQUENCE</scope>
    <source>
        <strain evidence="4">SCOH1-5</strain>
    </source>
</reference>
<keyword evidence="2" id="KW-0472">Membrane</keyword>
<feature type="transmembrane region" description="Helical" evidence="2">
    <location>
        <begin position="87"/>
        <end position="108"/>
    </location>
</feature>
<gene>
    <name evidence="4" type="ORF">CERZMDRAFT_105305</name>
</gene>
<name>A0A6A6FN93_9PEZI</name>
<evidence type="ECO:0000313" key="5">
    <source>
        <dbReference type="Proteomes" id="UP000799539"/>
    </source>
</evidence>
<dbReference type="Pfam" id="PF20684">
    <property type="entry name" value="Fung_rhodopsin"/>
    <property type="match status" value="1"/>
</dbReference>
<accession>A0A6A6FN93</accession>
<feature type="transmembrane region" description="Helical" evidence="2">
    <location>
        <begin position="12"/>
        <end position="32"/>
    </location>
</feature>
<keyword evidence="5" id="KW-1185">Reference proteome</keyword>
<dbReference type="PANTHER" id="PTHR39614">
    <property type="entry name" value="INTEGRAL MEMBRANE PROTEIN"/>
    <property type="match status" value="1"/>
</dbReference>
<keyword evidence="2" id="KW-1133">Transmembrane helix</keyword>
<feature type="domain" description="Rhodopsin" evidence="3">
    <location>
        <begin position="30"/>
        <end position="263"/>
    </location>
</feature>
<dbReference type="AlphaFoldDB" id="A0A6A6FN93"/>
<evidence type="ECO:0000313" key="4">
    <source>
        <dbReference type="EMBL" id="KAF2214873.1"/>
    </source>
</evidence>
<organism evidence="4 5">
    <name type="scientific">Cercospora zeae-maydis SCOH1-5</name>
    <dbReference type="NCBI Taxonomy" id="717836"/>
    <lineage>
        <taxon>Eukaryota</taxon>
        <taxon>Fungi</taxon>
        <taxon>Dikarya</taxon>
        <taxon>Ascomycota</taxon>
        <taxon>Pezizomycotina</taxon>
        <taxon>Dothideomycetes</taxon>
        <taxon>Dothideomycetidae</taxon>
        <taxon>Mycosphaerellales</taxon>
        <taxon>Mycosphaerellaceae</taxon>
        <taxon>Cercospora</taxon>
    </lineage>
</organism>
<proteinExistence type="predicted"/>
<feature type="transmembrane region" description="Helical" evidence="2">
    <location>
        <begin position="167"/>
        <end position="192"/>
    </location>
</feature>
<dbReference type="PANTHER" id="PTHR39614:SF2">
    <property type="entry name" value="INTEGRAL MEMBRANE PROTEIN"/>
    <property type="match status" value="1"/>
</dbReference>
<protein>
    <recommendedName>
        <fullName evidence="3">Rhodopsin domain-containing protein</fullName>
    </recommendedName>
</protein>
<dbReference type="OrthoDB" id="3918601at2759"/>
<feature type="region of interest" description="Disordered" evidence="1">
    <location>
        <begin position="284"/>
        <end position="363"/>
    </location>
</feature>
<dbReference type="InterPro" id="IPR049326">
    <property type="entry name" value="Rhodopsin_dom_fungi"/>
</dbReference>
<keyword evidence="2" id="KW-0812">Transmembrane</keyword>
<dbReference type="PROSITE" id="PS51257">
    <property type="entry name" value="PROKAR_LIPOPROTEIN"/>
    <property type="match status" value="1"/>
</dbReference>
<evidence type="ECO:0000256" key="1">
    <source>
        <dbReference type="SAM" id="MobiDB-lite"/>
    </source>
</evidence>
<sequence length="363" mass="39498">MPRREGYQNAVGFTISLCLVFTSCVAIIRSWIRRHAYGSDDAIIGAATVTPLGHIGASYTSYARGLGKPWSRIAVQDDLRDLNQASVASLVLFLITLYLSKVATIAFLIRITKTPAQVKLYRVCSGVVVIFGLVSVAVATAGCSSASGYHWAFESNASTFSLQHIRWQVITVFECVTEALLLILPAHLVWGLQMRLARKAMSVTAFWVRLPTLAFSIASNHYALRLSRQQSDAGLDSALDNIWMEIELAYALAASTLSALKTFTESFNTGFGVAQLRGKPEGSYGISDVSENSSHNAQPRVEERSVQPNLAAEKRQSLRSKIYQNHSSGDLRHEPLDLGSGNSAGSTDLSNDMPTLRVPAQSV</sequence>
<evidence type="ECO:0000259" key="3">
    <source>
        <dbReference type="Pfam" id="PF20684"/>
    </source>
</evidence>